<accession>A0A2S6HSC8</accession>
<evidence type="ECO:0000313" key="2">
    <source>
        <dbReference type="Proteomes" id="UP000237749"/>
    </source>
</evidence>
<organism evidence="1 2">
    <name type="scientific">Lacrimispora xylanisolvens</name>
    <dbReference type="NCBI Taxonomy" id="384636"/>
    <lineage>
        <taxon>Bacteria</taxon>
        <taxon>Bacillati</taxon>
        <taxon>Bacillota</taxon>
        <taxon>Clostridia</taxon>
        <taxon>Lachnospirales</taxon>
        <taxon>Lachnospiraceae</taxon>
        <taxon>Lacrimispora</taxon>
    </lineage>
</organism>
<keyword evidence="2" id="KW-1185">Reference proteome</keyword>
<sequence length="65" mass="7244">MNAVTSGNLIISSDLNISEIQEFDMKIEKNCHTAARITGFVPDETGESPAFQKLEEIKCLKRDCI</sequence>
<proteinExistence type="predicted"/>
<dbReference type="RefSeq" id="WP_104437281.1">
    <property type="nucleotide sequence ID" value="NZ_PTJA01000006.1"/>
</dbReference>
<dbReference type="Proteomes" id="UP000237749">
    <property type="component" value="Unassembled WGS sequence"/>
</dbReference>
<protein>
    <submittedName>
        <fullName evidence="1">Uncharacterized protein</fullName>
    </submittedName>
</protein>
<comment type="caution">
    <text evidence="1">The sequence shown here is derived from an EMBL/GenBank/DDBJ whole genome shotgun (WGS) entry which is preliminary data.</text>
</comment>
<gene>
    <name evidence="1" type="ORF">BXY41_106182</name>
</gene>
<dbReference type="AlphaFoldDB" id="A0A2S6HSC8"/>
<evidence type="ECO:0000313" key="1">
    <source>
        <dbReference type="EMBL" id="PPK80592.1"/>
    </source>
</evidence>
<dbReference type="EMBL" id="PTJA01000006">
    <property type="protein sequence ID" value="PPK80592.1"/>
    <property type="molecule type" value="Genomic_DNA"/>
</dbReference>
<name>A0A2S6HSC8_9FIRM</name>
<reference evidence="1 2" key="1">
    <citation type="submission" date="2018-02" db="EMBL/GenBank/DDBJ databases">
        <title>Genomic Encyclopedia of Archaeal and Bacterial Type Strains, Phase II (KMG-II): from individual species to whole genera.</title>
        <authorList>
            <person name="Goeker M."/>
        </authorList>
    </citation>
    <scope>NUCLEOTIDE SEQUENCE [LARGE SCALE GENOMIC DNA]</scope>
    <source>
        <strain evidence="1 2">DSM 3808</strain>
    </source>
</reference>